<protein>
    <recommendedName>
        <fullName evidence="1">diguanylate cyclase</fullName>
        <ecNumber evidence="1">2.7.7.65</ecNumber>
    </recommendedName>
</protein>
<comment type="catalytic activity">
    <reaction evidence="2">
        <text>2 GTP = 3',3'-c-di-GMP + 2 diphosphate</text>
        <dbReference type="Rhea" id="RHEA:24898"/>
        <dbReference type="ChEBI" id="CHEBI:33019"/>
        <dbReference type="ChEBI" id="CHEBI:37565"/>
        <dbReference type="ChEBI" id="CHEBI:58805"/>
        <dbReference type="EC" id="2.7.7.65"/>
    </reaction>
</comment>
<evidence type="ECO:0000256" key="2">
    <source>
        <dbReference type="ARBA" id="ARBA00034247"/>
    </source>
</evidence>
<feature type="domain" description="GGDEF" evidence="4">
    <location>
        <begin position="189"/>
        <end position="319"/>
    </location>
</feature>
<dbReference type="Pfam" id="PF00990">
    <property type="entry name" value="GGDEF"/>
    <property type="match status" value="1"/>
</dbReference>
<dbReference type="OrthoDB" id="9813903at2"/>
<dbReference type="Proteomes" id="UP000199391">
    <property type="component" value="Unassembled WGS sequence"/>
</dbReference>
<keyword evidence="6" id="KW-1185">Reference proteome</keyword>
<evidence type="ECO:0000313" key="5">
    <source>
        <dbReference type="EMBL" id="SFV00145.1"/>
    </source>
</evidence>
<feature type="coiled-coil region" evidence="3">
    <location>
        <begin position="113"/>
        <end position="161"/>
    </location>
</feature>
<dbReference type="SMART" id="SM00267">
    <property type="entry name" value="GGDEF"/>
    <property type="match status" value="1"/>
</dbReference>
<dbReference type="PANTHER" id="PTHR45138:SF9">
    <property type="entry name" value="DIGUANYLATE CYCLASE DGCM-RELATED"/>
    <property type="match status" value="1"/>
</dbReference>
<dbReference type="InterPro" id="IPR029787">
    <property type="entry name" value="Nucleotide_cyclase"/>
</dbReference>
<evidence type="ECO:0000256" key="1">
    <source>
        <dbReference type="ARBA" id="ARBA00012528"/>
    </source>
</evidence>
<reference evidence="6" key="1">
    <citation type="submission" date="2016-10" db="EMBL/GenBank/DDBJ databases">
        <authorList>
            <person name="Varghese N."/>
            <person name="Submissions S."/>
        </authorList>
    </citation>
    <scope>NUCLEOTIDE SEQUENCE [LARGE SCALE GENOMIC DNA]</scope>
    <source>
        <strain evidence="6">CGMCC 1.11014</strain>
    </source>
</reference>
<dbReference type="GO" id="GO:0052621">
    <property type="term" value="F:diguanylate cyclase activity"/>
    <property type="evidence" value="ECO:0007669"/>
    <property type="project" value="UniProtKB-EC"/>
</dbReference>
<dbReference type="RefSeq" id="WP_093557208.1">
    <property type="nucleotide sequence ID" value="NZ_FPBO01000019.1"/>
</dbReference>
<dbReference type="EC" id="2.7.7.65" evidence="1"/>
<sequence length="331" mass="36596">MNRAADPGELDADTLLDCCRYLSAVVVAVVREDGRLLDCNTGFRRLLRARIDAESEMVASFFFRPAFGTLAAEPPLGEQPIYRGMLIVGDNQVVCHSLLGVVHRLGDKLVLFAEFDIAELENLNQQVLQFNEQLIEMQRQLARRERRLRASEERLRQLSNTDPLTGLANRRHLEQFMRMAAGRTDRLGETFSIIMLDIDHFKRINDVHGHDAGDVVLCHLAGLLGATIRGIDLAARVGGEEFVLVLPATGLKVALECAERLREAVARNRPPGLDGDISASFGVVQHRPGDGAADLLKHADEAMYIAKNSGRNRVVAYAGPSLDLAPPDEFR</sequence>
<dbReference type="InterPro" id="IPR050469">
    <property type="entry name" value="Diguanylate_Cyclase"/>
</dbReference>
<dbReference type="CDD" id="cd01949">
    <property type="entry name" value="GGDEF"/>
    <property type="match status" value="1"/>
</dbReference>
<dbReference type="AlphaFoldDB" id="A0A1I7KRV1"/>
<gene>
    <name evidence="5" type="ORF">SAMN05216552_101914</name>
</gene>
<dbReference type="Gene3D" id="3.30.70.270">
    <property type="match status" value="1"/>
</dbReference>
<name>A0A1I7KRV1_9BURK</name>
<evidence type="ECO:0000256" key="3">
    <source>
        <dbReference type="SAM" id="Coils"/>
    </source>
</evidence>
<proteinExistence type="predicted"/>
<dbReference type="PANTHER" id="PTHR45138">
    <property type="entry name" value="REGULATORY COMPONENTS OF SENSORY TRANSDUCTION SYSTEM"/>
    <property type="match status" value="1"/>
</dbReference>
<organism evidence="5 6">
    <name type="scientific">Pseudoduganella namucuonensis</name>
    <dbReference type="NCBI Taxonomy" id="1035707"/>
    <lineage>
        <taxon>Bacteria</taxon>
        <taxon>Pseudomonadati</taxon>
        <taxon>Pseudomonadota</taxon>
        <taxon>Betaproteobacteria</taxon>
        <taxon>Burkholderiales</taxon>
        <taxon>Oxalobacteraceae</taxon>
        <taxon>Telluria group</taxon>
        <taxon>Pseudoduganella</taxon>
    </lineage>
</organism>
<accession>A0A1I7KRV1</accession>
<dbReference type="FunFam" id="3.30.70.270:FF:000001">
    <property type="entry name" value="Diguanylate cyclase domain protein"/>
    <property type="match status" value="1"/>
</dbReference>
<dbReference type="GO" id="GO:0005886">
    <property type="term" value="C:plasma membrane"/>
    <property type="evidence" value="ECO:0007669"/>
    <property type="project" value="TreeGrafter"/>
</dbReference>
<dbReference type="SUPFAM" id="SSF55073">
    <property type="entry name" value="Nucleotide cyclase"/>
    <property type="match status" value="1"/>
</dbReference>
<dbReference type="NCBIfam" id="TIGR00254">
    <property type="entry name" value="GGDEF"/>
    <property type="match status" value="1"/>
</dbReference>
<keyword evidence="3" id="KW-0175">Coiled coil</keyword>
<dbReference type="InterPro" id="IPR043128">
    <property type="entry name" value="Rev_trsase/Diguanyl_cyclase"/>
</dbReference>
<dbReference type="PROSITE" id="PS50887">
    <property type="entry name" value="GGDEF"/>
    <property type="match status" value="1"/>
</dbReference>
<dbReference type="GO" id="GO:1902201">
    <property type="term" value="P:negative regulation of bacterial-type flagellum-dependent cell motility"/>
    <property type="evidence" value="ECO:0007669"/>
    <property type="project" value="TreeGrafter"/>
</dbReference>
<dbReference type="EMBL" id="FPBO01000019">
    <property type="protein sequence ID" value="SFV00145.1"/>
    <property type="molecule type" value="Genomic_DNA"/>
</dbReference>
<dbReference type="GO" id="GO:0043709">
    <property type="term" value="P:cell adhesion involved in single-species biofilm formation"/>
    <property type="evidence" value="ECO:0007669"/>
    <property type="project" value="TreeGrafter"/>
</dbReference>
<evidence type="ECO:0000313" key="6">
    <source>
        <dbReference type="Proteomes" id="UP000199391"/>
    </source>
</evidence>
<evidence type="ECO:0000259" key="4">
    <source>
        <dbReference type="PROSITE" id="PS50887"/>
    </source>
</evidence>
<dbReference type="InterPro" id="IPR000160">
    <property type="entry name" value="GGDEF_dom"/>
</dbReference>
<dbReference type="STRING" id="1035707.SAMN05216552_101914"/>